<name>A0A7J6C0X9_9TELE</name>
<dbReference type="InterPro" id="IPR023796">
    <property type="entry name" value="Serpin_dom"/>
</dbReference>
<dbReference type="Proteomes" id="UP000579812">
    <property type="component" value="Unassembled WGS sequence"/>
</dbReference>
<dbReference type="InterPro" id="IPR033835">
    <property type="entry name" value="PZI_serpin_dom"/>
</dbReference>
<sequence>MRKGRMLRNIRTYGHQALTSNQTFSIMKIGIFSLLVRASLLAVSVLGQTTDVDELANRNADFATRLYSKIASSNDDNVAVSTLGTTLALATLAAGAGGDTLTELLQGIGVTSTEKDGEPERVQTLLKQLRETTAQIQATGLFMKQDVKADDGFSNQVKQFYNADVENLNFANAQQAKGSIDDYVRGRTGDKVKDVVENVDPQSMALLISAASFTGQWLQPFNITFTQEERFYVNKYKIVQVPMMLHSGKYYLAYDPMLKVGILKLPCVEGIAMLVLLPDEDVDYTYVDESMTGQVFRGWVEKLKKTKLEIQLPRFSLKQSNSLSMSLPSLGIKEIFGNTANLSGISSDEGLQLSEVVQKVTVEVDETGGSVADASSNLFMTPLPPRLTFNRPFIFVVYHEATQCILYIGRVVDPTKN</sequence>
<accession>A0A7J6C0X9</accession>
<dbReference type="EMBL" id="JAAMOB010000020">
    <property type="protein sequence ID" value="KAF4099542.1"/>
    <property type="molecule type" value="Genomic_DNA"/>
</dbReference>
<dbReference type="InterPro" id="IPR042185">
    <property type="entry name" value="Serpin_sf_2"/>
</dbReference>
<dbReference type="InterPro" id="IPR023795">
    <property type="entry name" value="Serpin_CS"/>
</dbReference>
<dbReference type="InterPro" id="IPR000215">
    <property type="entry name" value="Serpin_fam"/>
</dbReference>
<dbReference type="GO" id="GO:0007596">
    <property type="term" value="P:blood coagulation"/>
    <property type="evidence" value="ECO:0007669"/>
    <property type="project" value="InterPro"/>
</dbReference>
<reference evidence="3 4" key="1">
    <citation type="submission" date="2020-04" db="EMBL/GenBank/DDBJ databases">
        <title>Chromosome-level genome assembly of a cyprinid fish Onychostoma macrolepis by integration of Nanopore Sequencing, Bionano and Hi-C technology.</title>
        <authorList>
            <person name="Wang D."/>
        </authorList>
    </citation>
    <scope>NUCLEOTIDE SEQUENCE [LARGE SCALE GENOMIC DNA]</scope>
    <source>
        <strain evidence="3">SWU-2019</strain>
        <tissue evidence="3">Muscle</tissue>
    </source>
</reference>
<feature type="domain" description="Serpin" evidence="2">
    <location>
        <begin position="64"/>
        <end position="414"/>
    </location>
</feature>
<dbReference type="Gene3D" id="2.30.39.10">
    <property type="entry name" value="Alpha-1-antitrypsin, domain 1"/>
    <property type="match status" value="1"/>
</dbReference>
<dbReference type="Gene3D" id="3.30.497.10">
    <property type="entry name" value="Antithrombin, subunit I, domain 2"/>
    <property type="match status" value="1"/>
</dbReference>
<evidence type="ECO:0000256" key="1">
    <source>
        <dbReference type="RuleBase" id="RU000411"/>
    </source>
</evidence>
<dbReference type="PROSITE" id="PS00284">
    <property type="entry name" value="SERPIN"/>
    <property type="match status" value="1"/>
</dbReference>
<dbReference type="GO" id="GO:0005615">
    <property type="term" value="C:extracellular space"/>
    <property type="evidence" value="ECO:0007669"/>
    <property type="project" value="InterPro"/>
</dbReference>
<proteinExistence type="inferred from homology"/>
<dbReference type="InterPro" id="IPR042178">
    <property type="entry name" value="Serpin_sf_1"/>
</dbReference>
<dbReference type="GO" id="GO:0004867">
    <property type="term" value="F:serine-type endopeptidase inhibitor activity"/>
    <property type="evidence" value="ECO:0007669"/>
    <property type="project" value="InterPro"/>
</dbReference>
<organism evidence="3 4">
    <name type="scientific">Onychostoma macrolepis</name>
    <dbReference type="NCBI Taxonomy" id="369639"/>
    <lineage>
        <taxon>Eukaryota</taxon>
        <taxon>Metazoa</taxon>
        <taxon>Chordata</taxon>
        <taxon>Craniata</taxon>
        <taxon>Vertebrata</taxon>
        <taxon>Euteleostomi</taxon>
        <taxon>Actinopterygii</taxon>
        <taxon>Neopterygii</taxon>
        <taxon>Teleostei</taxon>
        <taxon>Ostariophysi</taxon>
        <taxon>Cypriniformes</taxon>
        <taxon>Cyprinidae</taxon>
        <taxon>Acrossocheilinae</taxon>
        <taxon>Onychostoma</taxon>
    </lineage>
</organism>
<dbReference type="SUPFAM" id="SSF56574">
    <property type="entry name" value="Serpins"/>
    <property type="match status" value="1"/>
</dbReference>
<comment type="caution">
    <text evidence="3">The sequence shown here is derived from an EMBL/GenBank/DDBJ whole genome shotgun (WGS) entry which is preliminary data.</text>
</comment>
<evidence type="ECO:0000313" key="3">
    <source>
        <dbReference type="EMBL" id="KAF4099542.1"/>
    </source>
</evidence>
<gene>
    <name evidence="3" type="ORF">G5714_019668</name>
</gene>
<dbReference type="InterPro" id="IPR036186">
    <property type="entry name" value="Serpin_sf"/>
</dbReference>
<dbReference type="AlphaFoldDB" id="A0A7J6C0X9"/>
<evidence type="ECO:0000313" key="4">
    <source>
        <dbReference type="Proteomes" id="UP000579812"/>
    </source>
</evidence>
<dbReference type="Pfam" id="PF00079">
    <property type="entry name" value="Serpin"/>
    <property type="match status" value="1"/>
</dbReference>
<dbReference type="CDD" id="cd02055">
    <property type="entry name" value="serpinA10_PZI"/>
    <property type="match status" value="1"/>
</dbReference>
<evidence type="ECO:0000259" key="2">
    <source>
        <dbReference type="SMART" id="SM00093"/>
    </source>
</evidence>
<protein>
    <recommendedName>
        <fullName evidence="2">Serpin domain-containing protein</fullName>
    </recommendedName>
</protein>
<dbReference type="PANTHER" id="PTHR11461:SF191">
    <property type="entry name" value="PROTEIN Z-DEPENDENT PROTEASE INHIBITOR"/>
    <property type="match status" value="1"/>
</dbReference>
<keyword evidence="4" id="KW-1185">Reference proteome</keyword>
<dbReference type="PANTHER" id="PTHR11461">
    <property type="entry name" value="SERINE PROTEASE INHIBITOR, SERPIN"/>
    <property type="match status" value="1"/>
</dbReference>
<comment type="similarity">
    <text evidence="1">Belongs to the serpin family.</text>
</comment>
<dbReference type="SMART" id="SM00093">
    <property type="entry name" value="SERPIN"/>
    <property type="match status" value="1"/>
</dbReference>